<name>M5UAQ0_9BACT</name>
<dbReference type="PATRIC" id="fig|1263870.3.peg.5817"/>
<sequence length="276" mass="28983">MLHLKIGSLAACIAVMFSTFAQADPQPTHPWKSSNSPGLTALSAASEMRQFSYVLFWRNDNDATQRMNAVLSETKSQSDVPINTIRVQVTDPSESETVEVFGVQRAPLPLIAAVAPNGAVTKAWPLKATAEQLRAGIVSEGTASCLKAMQDQKLSLVCVSNQQTPHHDEVRLAANGFLADQRFGAATEVITIDPADQREHAFLTSLKISPTSHDSAMVLISPAGQPIAKFTGAVTSAELIAKVESAQQGCCPGGQCGPNGQCGPGGCCPGGQCAPQ</sequence>
<comment type="caution">
    <text evidence="2">The sequence shown here is derived from an EMBL/GenBank/DDBJ whole genome shotgun (WGS) entry which is preliminary data.</text>
</comment>
<feature type="chain" id="PRO_5004073010" evidence="1">
    <location>
        <begin position="24"/>
        <end position="276"/>
    </location>
</feature>
<feature type="signal peptide" evidence="1">
    <location>
        <begin position="1"/>
        <end position="23"/>
    </location>
</feature>
<dbReference type="EMBL" id="ANOH01000384">
    <property type="protein sequence ID" value="EMI53078.1"/>
    <property type="molecule type" value="Genomic_DNA"/>
</dbReference>
<evidence type="ECO:0000313" key="3">
    <source>
        <dbReference type="Proteomes" id="UP000011885"/>
    </source>
</evidence>
<proteinExistence type="predicted"/>
<organism evidence="2 3">
    <name type="scientific">Rhodopirellula sallentina SM41</name>
    <dbReference type="NCBI Taxonomy" id="1263870"/>
    <lineage>
        <taxon>Bacteria</taxon>
        <taxon>Pseudomonadati</taxon>
        <taxon>Planctomycetota</taxon>
        <taxon>Planctomycetia</taxon>
        <taxon>Pirellulales</taxon>
        <taxon>Pirellulaceae</taxon>
        <taxon>Rhodopirellula</taxon>
    </lineage>
</organism>
<gene>
    <name evidence="2" type="ORF">RSSM_05489</name>
</gene>
<evidence type="ECO:0000256" key="1">
    <source>
        <dbReference type="SAM" id="SignalP"/>
    </source>
</evidence>
<keyword evidence="3" id="KW-1185">Reference proteome</keyword>
<dbReference type="AlphaFoldDB" id="M5UAQ0"/>
<evidence type="ECO:0000313" key="2">
    <source>
        <dbReference type="EMBL" id="EMI53078.1"/>
    </source>
</evidence>
<accession>M5UAQ0</accession>
<reference evidence="2 3" key="1">
    <citation type="journal article" date="2013" name="Mar. Genomics">
        <title>Expression of sulfatases in Rhodopirellula baltica and the diversity of sulfatases in the genus Rhodopirellula.</title>
        <authorList>
            <person name="Wegner C.E."/>
            <person name="Richter-Heitmann T."/>
            <person name="Klindworth A."/>
            <person name="Klockow C."/>
            <person name="Richter M."/>
            <person name="Achstetter T."/>
            <person name="Glockner F.O."/>
            <person name="Harder J."/>
        </authorList>
    </citation>
    <scope>NUCLEOTIDE SEQUENCE [LARGE SCALE GENOMIC DNA]</scope>
    <source>
        <strain evidence="2 3">SM41</strain>
    </source>
</reference>
<protein>
    <submittedName>
        <fullName evidence="2">Putative secreted protein</fullName>
    </submittedName>
</protein>
<dbReference type="Proteomes" id="UP000011885">
    <property type="component" value="Unassembled WGS sequence"/>
</dbReference>
<keyword evidence="1" id="KW-0732">Signal</keyword>